<dbReference type="RefSeq" id="WP_010309855.1">
    <property type="nucleotide sequence ID" value="NZ_CP061007.1"/>
</dbReference>
<dbReference type="OrthoDB" id="9808623at2"/>
<accession>A0A2N3Y6H3</accession>
<gene>
    <name evidence="1" type="ORF">A8926_6614</name>
</gene>
<dbReference type="InterPro" id="IPR010419">
    <property type="entry name" value="CO_DH_gsu"/>
</dbReference>
<dbReference type="Pfam" id="PF06240">
    <property type="entry name" value="COXG"/>
    <property type="match status" value="1"/>
</dbReference>
<name>A0A2N3Y6H3_SACSN</name>
<dbReference type="Gene3D" id="3.30.530.20">
    <property type="match status" value="1"/>
</dbReference>
<comment type="caution">
    <text evidence="1">The sequence shown here is derived from an EMBL/GenBank/DDBJ whole genome shotgun (WGS) entry which is preliminary data.</text>
</comment>
<dbReference type="CDD" id="cd07823">
    <property type="entry name" value="SRPBCC_5"/>
    <property type="match status" value="1"/>
</dbReference>
<dbReference type="PANTHER" id="PTHR38588:SF1">
    <property type="entry name" value="BLL0334 PROTEIN"/>
    <property type="match status" value="1"/>
</dbReference>
<proteinExistence type="predicted"/>
<evidence type="ECO:0000313" key="1">
    <source>
        <dbReference type="EMBL" id="PKW18520.1"/>
    </source>
</evidence>
<dbReference type="SUPFAM" id="SSF55961">
    <property type="entry name" value="Bet v1-like"/>
    <property type="match status" value="1"/>
</dbReference>
<evidence type="ECO:0000313" key="2">
    <source>
        <dbReference type="Proteomes" id="UP000233786"/>
    </source>
</evidence>
<dbReference type="Proteomes" id="UP000233786">
    <property type="component" value="Unassembled WGS sequence"/>
</dbReference>
<dbReference type="InterPro" id="IPR023393">
    <property type="entry name" value="START-like_dom_sf"/>
</dbReference>
<dbReference type="AlphaFoldDB" id="A0A2N3Y6H3"/>
<reference evidence="1" key="1">
    <citation type="submission" date="2017-12" db="EMBL/GenBank/DDBJ databases">
        <title>Sequencing the genomes of 1000 Actinobacteria strains.</title>
        <authorList>
            <person name="Klenk H.-P."/>
        </authorList>
    </citation>
    <scope>NUCLEOTIDE SEQUENCE [LARGE SCALE GENOMIC DNA]</scope>
    <source>
        <strain evidence="1">DSM 44228</strain>
    </source>
</reference>
<keyword evidence="2" id="KW-1185">Reference proteome</keyword>
<dbReference type="EMBL" id="PJNB01000001">
    <property type="protein sequence ID" value="PKW18520.1"/>
    <property type="molecule type" value="Genomic_DNA"/>
</dbReference>
<dbReference type="PANTHER" id="PTHR38588">
    <property type="entry name" value="BLL0334 PROTEIN"/>
    <property type="match status" value="1"/>
</dbReference>
<protein>
    <submittedName>
        <fullName evidence="1">Carbon monoxide dehydrogenase subunit G</fullName>
    </submittedName>
</protein>
<sequence>MTVELMHEFDIAAPPDIVFDFLLDAPSVVTCVPGVTIDEVIDESTFEGNLKVKVGPVTVRYRGSGYITAVDKDKRVATIRAEGEEQGAAGTVAATMEMSVAEVERQSRVTIRTDLAIVGRVATMGRGVLQQVSNQLVGQAARKIESRVLCSEKGLSTGIDAQAPPAKSVAAVPSSSPGSTELAVGALLKGVVVSWLLKTCSKLLFNVERFAARTRERIDG</sequence>
<dbReference type="STRING" id="994479.GCA_000194155_04725"/>
<organism evidence="1 2">
    <name type="scientific">Saccharopolyspora spinosa</name>
    <dbReference type="NCBI Taxonomy" id="60894"/>
    <lineage>
        <taxon>Bacteria</taxon>
        <taxon>Bacillati</taxon>
        <taxon>Actinomycetota</taxon>
        <taxon>Actinomycetes</taxon>
        <taxon>Pseudonocardiales</taxon>
        <taxon>Pseudonocardiaceae</taxon>
        <taxon>Saccharopolyspora</taxon>
    </lineage>
</organism>